<dbReference type="SMART" id="SM00054">
    <property type="entry name" value="EFh"/>
    <property type="match status" value="4"/>
</dbReference>
<dbReference type="PANTHER" id="PTHR44324:SF4">
    <property type="entry name" value="WD40 REPEAT DOMAIN 95"/>
    <property type="match status" value="1"/>
</dbReference>
<keyword evidence="2" id="KW-0106">Calcium</keyword>
<dbReference type="CDD" id="cd00051">
    <property type="entry name" value="EFh"/>
    <property type="match status" value="1"/>
</dbReference>
<dbReference type="GeneID" id="19946557"/>
<dbReference type="InParanoid" id="T0RWW2"/>
<dbReference type="InterPro" id="IPR002048">
    <property type="entry name" value="EF_hand_dom"/>
</dbReference>
<evidence type="ECO:0000256" key="1">
    <source>
        <dbReference type="ARBA" id="ARBA00022737"/>
    </source>
</evidence>
<feature type="region of interest" description="Disordered" evidence="4">
    <location>
        <begin position="944"/>
        <end position="978"/>
    </location>
</feature>
<dbReference type="OrthoDB" id="26525at2759"/>
<feature type="repeat" description="WD" evidence="3">
    <location>
        <begin position="601"/>
        <end position="635"/>
    </location>
</feature>
<dbReference type="InterPro" id="IPR018247">
    <property type="entry name" value="EF_Hand_1_Ca_BS"/>
</dbReference>
<dbReference type="Pfam" id="PF00400">
    <property type="entry name" value="WD40"/>
    <property type="match status" value="3"/>
</dbReference>
<keyword evidence="1" id="KW-0677">Repeat</keyword>
<dbReference type="PROSITE" id="PS00018">
    <property type="entry name" value="EF_HAND_1"/>
    <property type="match status" value="4"/>
</dbReference>
<sequence length="1475" mass="163727">MDLMMRLKGHAFKAISDEFKVREATLGGDGLPLQDFVEIMLRALPKPKHAQEKTETIAGLVDLFNDIDVNGDGTLEFNEFTSYCVDAGMVATRVKVAPLKYQYIKNRSFVDRTTQGASIEKLKWCADLKRALAVEASSSCVKVYAADFLKVTEVHPSSPPLAVLPSMVVPGSGPGCTSHAGSDMDPSSSLGSLLGAKSTSHANGSGNHADALVLDAEFLAQLRLLAVSSSNFVLSFYDTDHYEYVMENQTTVAQTLLRWCEPARLLFSTGNNKVLNAWSVARGRISLVKQLYHHTDVVSDVLAVPQYDLVVSCDLKRYIYLWDIQDCRPRGSLVGHTHGVRQMVFSPMNDLLVTAGFEFDAYGWDISSKQRIMTLSGHRASLVGVQLARFHTERAVTADITGLFKIWNIHRLNGAQAQLLESIAPASTIAHFNPRSFIALSPKRDIVAASCVLHIFESVKIQKHDEIPLRAFFQHSSNQFLGLTETSVNLWDGNTGLLLEEFTGLTQSSFVLCCQDALHRKLVVATDDGAVEVYNCTNLARVRRSNSAIGRIGSLHYDSKNKLIIATTGASSPTDAGGIFIFDDGTVGECVLLRSLANVEVTASAFSVNASLLATVAGDHSIRCWDFETLQLQIVCRTETGDIHVVAFLDPYPVLVAADGVGNVFFFATSPQYTCNTGGCLHAFVNTGPSADGTDHPVVVTTLTCLYHEDEAKHVLVTGDDEGRVAVWDLSVMLRRLRLQAIPDDKLKSKRRGYNAHSTFSRTFDADRVGENARRHTTRLPDDVLRRVAPKRDGTPDGNIRAREHHHGGTIRTGVYVVAHGPYWDVKDVTRLASWVAHADSISGIEVNDRPNVLISCAFDARMYVWDWRGTCLGCLTTNEDVMRSMPWHFVREDAKRARERQDIVAEIVAKLDMTPDERERAASERRQVAFPSEKVNPLLQTMLFSPQQKMKKKKDDSSRQGTLHRQKSQRKRLQTPDQVKAIARHSSLLQVGPLIHHARPVAPTAAEEEENEHDDSPHRWSLAAPVPETPVPTAPTLTERLLRLEQQERLVSKTDAVYVNLVQMQHDKQRKMSAVKRNLMRNVDIELSPFVAANLGPDKPAPQRRPNTAPLPRVVTPLKRTPASLTVLPASHNDRLRRLTTMRTSSSAAVLALLAQEEAKDATATLGKLTRINDIISTASSYIAPDAKAPSSHSPMAFSTDEQAVLRSHAVATQERYEATMRVDGKDLATQLKQARLQQTKLEKEKRMQRYMAQKQRDAHAKIGEALRHTSVLFASAPTTDVLAEAAKQRRFGIYSTKEVMVIIRLFWALDSDNSGNVTEMELNGCRGFFESMGYTDMATIFQTIDADASGHVTLAELFKICFAYATSAEIHEMVMLERLGRAPTIFTEDKSLTHEQIAELREIFTVFDRDRSGTVSFAEVLDALQYRHDDDDTGSTLADLAKLYEAADNDGNKELSFDEFVQLLQELYRDKPK</sequence>
<dbReference type="VEuPathDB" id="FungiDB:SDRG_05830"/>
<feature type="compositionally biased region" description="Basic residues" evidence="4">
    <location>
        <begin position="963"/>
        <end position="974"/>
    </location>
</feature>
<feature type="repeat" description="WD" evidence="3">
    <location>
        <begin position="333"/>
        <end position="374"/>
    </location>
</feature>
<protein>
    <recommendedName>
        <fullName evidence="5">EF-hand domain-containing protein</fullName>
    </recommendedName>
</protein>
<feature type="domain" description="EF-hand" evidence="5">
    <location>
        <begin position="55"/>
        <end position="90"/>
    </location>
</feature>
<dbReference type="Proteomes" id="UP000030762">
    <property type="component" value="Unassembled WGS sequence"/>
</dbReference>
<accession>T0RWW2</accession>
<dbReference type="PROSITE" id="PS50222">
    <property type="entry name" value="EF_HAND_2"/>
    <property type="match status" value="4"/>
</dbReference>
<evidence type="ECO:0000313" key="7">
    <source>
        <dbReference type="Proteomes" id="UP000030762"/>
    </source>
</evidence>
<dbReference type="Gene3D" id="1.10.238.10">
    <property type="entry name" value="EF-hand"/>
    <property type="match status" value="3"/>
</dbReference>
<dbReference type="Pfam" id="PF13202">
    <property type="entry name" value="EF-hand_5"/>
    <property type="match status" value="1"/>
</dbReference>
<proteinExistence type="predicted"/>
<dbReference type="Gene3D" id="2.130.10.10">
    <property type="entry name" value="YVTN repeat-like/Quinoprotein amine dehydrogenase"/>
    <property type="match status" value="3"/>
</dbReference>
<dbReference type="RefSeq" id="XP_008609794.1">
    <property type="nucleotide sequence ID" value="XM_008611572.1"/>
</dbReference>
<name>T0RWW2_SAPDV</name>
<dbReference type="OMA" id="EFDAYGW"/>
<feature type="domain" description="EF-hand" evidence="5">
    <location>
        <begin position="1397"/>
        <end position="1432"/>
    </location>
</feature>
<feature type="domain" description="EF-hand" evidence="5">
    <location>
        <begin position="1334"/>
        <end position="1369"/>
    </location>
</feature>
<dbReference type="InterPro" id="IPR001680">
    <property type="entry name" value="WD40_rpt"/>
</dbReference>
<dbReference type="eggNOG" id="KOG0285">
    <property type="taxonomic scope" value="Eukaryota"/>
</dbReference>
<dbReference type="Pfam" id="PF13499">
    <property type="entry name" value="EF-hand_7"/>
    <property type="match status" value="1"/>
</dbReference>
<evidence type="ECO:0000313" key="6">
    <source>
        <dbReference type="EMBL" id="EQC37013.1"/>
    </source>
</evidence>
<dbReference type="SMART" id="SM00320">
    <property type="entry name" value="WD40"/>
    <property type="match status" value="9"/>
</dbReference>
<dbReference type="PROSITE" id="PS50082">
    <property type="entry name" value="WD_REPEATS_2"/>
    <property type="match status" value="3"/>
</dbReference>
<gene>
    <name evidence="6" type="ORF">SDRG_05830</name>
</gene>
<feature type="domain" description="EF-hand" evidence="5">
    <location>
        <begin position="1437"/>
        <end position="1472"/>
    </location>
</feature>
<dbReference type="STRING" id="1156394.T0RWW2"/>
<keyword evidence="3" id="KW-0853">WD repeat</keyword>
<dbReference type="InterPro" id="IPR015943">
    <property type="entry name" value="WD40/YVTN_repeat-like_dom_sf"/>
</dbReference>
<reference evidence="6 7" key="1">
    <citation type="submission" date="2012-04" db="EMBL/GenBank/DDBJ databases">
        <title>The Genome Sequence of Saprolegnia declina VS20.</title>
        <authorList>
            <consortium name="The Broad Institute Genome Sequencing Platform"/>
            <person name="Russ C."/>
            <person name="Nusbaum C."/>
            <person name="Tyler B."/>
            <person name="van West P."/>
            <person name="Dieguez-Uribeondo J."/>
            <person name="de Bruijn I."/>
            <person name="Tripathy S."/>
            <person name="Jiang R."/>
            <person name="Young S.K."/>
            <person name="Zeng Q."/>
            <person name="Gargeya S."/>
            <person name="Fitzgerald M."/>
            <person name="Haas B."/>
            <person name="Abouelleil A."/>
            <person name="Alvarado L."/>
            <person name="Arachchi H.M."/>
            <person name="Berlin A."/>
            <person name="Chapman S.B."/>
            <person name="Goldberg J."/>
            <person name="Griggs A."/>
            <person name="Gujja S."/>
            <person name="Hansen M."/>
            <person name="Howarth C."/>
            <person name="Imamovic A."/>
            <person name="Larimer J."/>
            <person name="McCowen C."/>
            <person name="Montmayeur A."/>
            <person name="Murphy C."/>
            <person name="Neiman D."/>
            <person name="Pearson M."/>
            <person name="Priest M."/>
            <person name="Roberts A."/>
            <person name="Saif S."/>
            <person name="Shea T."/>
            <person name="Sisk P."/>
            <person name="Sykes S."/>
            <person name="Wortman J."/>
            <person name="Nusbaum C."/>
            <person name="Birren B."/>
        </authorList>
    </citation>
    <scope>NUCLEOTIDE SEQUENCE [LARGE SCALE GENOMIC DNA]</scope>
    <source>
        <strain evidence="6 7">VS20</strain>
    </source>
</reference>
<dbReference type="InterPro" id="IPR051242">
    <property type="entry name" value="WD-EF-hand_domain"/>
</dbReference>
<evidence type="ECO:0000256" key="2">
    <source>
        <dbReference type="ARBA" id="ARBA00022837"/>
    </source>
</evidence>
<dbReference type="SUPFAM" id="SSF50978">
    <property type="entry name" value="WD40 repeat-like"/>
    <property type="match status" value="2"/>
</dbReference>
<dbReference type="EMBL" id="JH767146">
    <property type="protein sequence ID" value="EQC37013.1"/>
    <property type="molecule type" value="Genomic_DNA"/>
</dbReference>
<dbReference type="SUPFAM" id="SSF47473">
    <property type="entry name" value="EF-hand"/>
    <property type="match status" value="2"/>
</dbReference>
<feature type="repeat" description="WD" evidence="3">
    <location>
        <begin position="835"/>
        <end position="867"/>
    </location>
</feature>
<dbReference type="PANTHER" id="PTHR44324">
    <property type="entry name" value="WD40 REPEAT DOMAIN 95"/>
    <property type="match status" value="1"/>
</dbReference>
<dbReference type="InterPro" id="IPR036322">
    <property type="entry name" value="WD40_repeat_dom_sf"/>
</dbReference>
<evidence type="ECO:0000259" key="5">
    <source>
        <dbReference type="PROSITE" id="PS50222"/>
    </source>
</evidence>
<dbReference type="InterPro" id="IPR011992">
    <property type="entry name" value="EF-hand-dom_pair"/>
</dbReference>
<keyword evidence="7" id="KW-1185">Reference proteome</keyword>
<organism evidence="6 7">
    <name type="scientific">Saprolegnia diclina (strain VS20)</name>
    <dbReference type="NCBI Taxonomy" id="1156394"/>
    <lineage>
        <taxon>Eukaryota</taxon>
        <taxon>Sar</taxon>
        <taxon>Stramenopiles</taxon>
        <taxon>Oomycota</taxon>
        <taxon>Saprolegniomycetes</taxon>
        <taxon>Saprolegniales</taxon>
        <taxon>Saprolegniaceae</taxon>
        <taxon>Saprolegnia</taxon>
    </lineage>
</organism>
<evidence type="ECO:0000256" key="3">
    <source>
        <dbReference type="PROSITE-ProRule" id="PRU00221"/>
    </source>
</evidence>
<evidence type="ECO:0000256" key="4">
    <source>
        <dbReference type="SAM" id="MobiDB-lite"/>
    </source>
</evidence>
<dbReference type="GO" id="GO:0005509">
    <property type="term" value="F:calcium ion binding"/>
    <property type="evidence" value="ECO:0007669"/>
    <property type="project" value="InterPro"/>
</dbReference>